<protein>
    <recommendedName>
        <fullName evidence="9">Peroxidase</fullName>
    </recommendedName>
</protein>
<organism evidence="7 8">
    <name type="scientific">Candidatus Segetimicrobium genomatis</name>
    <dbReference type="NCBI Taxonomy" id="2569760"/>
    <lineage>
        <taxon>Bacteria</taxon>
        <taxon>Bacillati</taxon>
        <taxon>Candidatus Sysuimicrobiota</taxon>
        <taxon>Candidatus Sysuimicrobiia</taxon>
        <taxon>Candidatus Sysuimicrobiales</taxon>
        <taxon>Candidatus Segetimicrobiaceae</taxon>
        <taxon>Candidatus Segetimicrobium</taxon>
    </lineage>
</organism>
<evidence type="ECO:0000256" key="2">
    <source>
        <dbReference type="ARBA" id="ARBA00022821"/>
    </source>
</evidence>
<keyword evidence="1" id="KW-0479">Metal-binding</keyword>
<dbReference type="InterPro" id="IPR050783">
    <property type="entry name" value="Oxylipin_biosynth_metab"/>
</dbReference>
<sequence length="809" mass="91782">MSETARPSRRGIVLRLGAIILAALHALGINAYVTRNVLKHPWLWDNPDYMLYLYAAYYHLHTIMLAGHLYLWGPYLILRQHRARWWSLYYVSLVSAYVFTLIPLLSVQRVTAIYGTLAYRVIEVHLALLLLYLLYYLTGSRSRSSIVGFHIFSGFPITAMFFLTRTIPQSQIGSILVAILVFHVLAAWYVEQRKERVLASTVGRLQAGREKIWPVWLANSALLVIIAVLTLLNFQFNLLYGRQVLLGVLEKTGYPPRVDERTATSETPSPEHVRFRTADGSWNNLKYPEMGKAGTPLGRYVPASATKPQDVYREPSVLRISDRLLKQKQFIPAATSNGTINALAFAWVNFFVHDFYARGTEFSRGAAAQYKLPVGDGTYVYMSKLPESPDGSESSHRSGVTHWFDGSQVYGSDEAWARQLRTTTAAGAPGAKLRVCDDGLLPKYRLGKGSAPPELFCGTPGALEDGGVFLTGDSPRSSLHIGLLMFHHLWVHEHNYIVDQLAQRYPEMTNDELYHTARLIVAAEIAKIHTLEWTAQMTSDPVSAEFVRRIWDERVGDPNAYRPDRNYAVSEEFLSSYVLHEIVPPMFSVVDASGREVERLAFLNDLFGLGGQKKLRQYGPAQLFQSFGRNPMGLIYPFNVSDQLRRFRGFESLVATHPPDDAGYLDLAAIPVARDRDARVPKYNDLREALNEPRLTRIEDISSDPEVVAALKELYASVDDIEYIVGFKAESRPSTWGLTYTQVNAFLPVVVYRLLADRFYTKDYRPEIYTKYGIERLRTVKLYDIIKQHFPSAALPQGRDARIFFLWTR</sequence>
<gene>
    <name evidence="7" type="ORF">E6H05_02660</name>
</gene>
<dbReference type="Proteomes" id="UP000318834">
    <property type="component" value="Unassembled WGS sequence"/>
</dbReference>
<dbReference type="InterPro" id="IPR019791">
    <property type="entry name" value="Haem_peroxidase_animal"/>
</dbReference>
<evidence type="ECO:0000256" key="5">
    <source>
        <dbReference type="ARBA" id="ARBA00023004"/>
    </source>
</evidence>
<dbReference type="PANTHER" id="PTHR11903">
    <property type="entry name" value="PROSTAGLANDIN G/H SYNTHASE"/>
    <property type="match status" value="1"/>
</dbReference>
<feature type="transmembrane region" description="Helical" evidence="6">
    <location>
        <begin position="144"/>
        <end position="164"/>
    </location>
</feature>
<dbReference type="InterPro" id="IPR010255">
    <property type="entry name" value="Haem_peroxidase_sf"/>
</dbReference>
<dbReference type="GO" id="GO:0016702">
    <property type="term" value="F:oxidoreductase activity, acting on single donors with incorporation of molecular oxygen, incorporation of two atoms of oxygen"/>
    <property type="evidence" value="ECO:0007669"/>
    <property type="project" value="TreeGrafter"/>
</dbReference>
<dbReference type="GO" id="GO:0006631">
    <property type="term" value="P:fatty acid metabolic process"/>
    <property type="evidence" value="ECO:0007669"/>
    <property type="project" value="UniProtKB-ARBA"/>
</dbReference>
<evidence type="ECO:0000313" key="7">
    <source>
        <dbReference type="EMBL" id="TMI76923.1"/>
    </source>
</evidence>
<feature type="transmembrane region" description="Helical" evidence="6">
    <location>
        <begin position="170"/>
        <end position="191"/>
    </location>
</feature>
<dbReference type="GO" id="GO:0004601">
    <property type="term" value="F:peroxidase activity"/>
    <property type="evidence" value="ECO:0007669"/>
    <property type="project" value="InterPro"/>
</dbReference>
<keyword evidence="2" id="KW-0611">Plant defense</keyword>
<feature type="transmembrane region" description="Helical" evidence="6">
    <location>
        <begin position="212"/>
        <end position="234"/>
    </location>
</feature>
<reference evidence="7 8" key="1">
    <citation type="journal article" date="2019" name="Nat. Microbiol.">
        <title>Mediterranean grassland soil C-N compound turnover is dependent on rainfall and depth, and is mediated by genomically divergent microorganisms.</title>
        <authorList>
            <person name="Diamond S."/>
            <person name="Andeer P.F."/>
            <person name="Li Z."/>
            <person name="Crits-Christoph A."/>
            <person name="Burstein D."/>
            <person name="Anantharaman K."/>
            <person name="Lane K.R."/>
            <person name="Thomas B.C."/>
            <person name="Pan C."/>
            <person name="Northen T.R."/>
            <person name="Banfield J.F."/>
        </authorList>
    </citation>
    <scope>NUCLEOTIDE SEQUENCE [LARGE SCALE GENOMIC DNA]</scope>
    <source>
        <strain evidence="7">NP_8</strain>
    </source>
</reference>
<keyword evidence="4" id="KW-0560">Oxidoreductase</keyword>
<dbReference type="GO" id="GO:0006979">
    <property type="term" value="P:response to oxidative stress"/>
    <property type="evidence" value="ECO:0007669"/>
    <property type="project" value="InterPro"/>
</dbReference>
<dbReference type="AlphaFoldDB" id="A0A537J068"/>
<dbReference type="GO" id="GO:0046872">
    <property type="term" value="F:metal ion binding"/>
    <property type="evidence" value="ECO:0007669"/>
    <property type="project" value="UniProtKB-KW"/>
</dbReference>
<dbReference type="PRINTS" id="PR00457">
    <property type="entry name" value="ANPEROXIDASE"/>
</dbReference>
<proteinExistence type="predicted"/>
<dbReference type="PANTHER" id="PTHR11903:SF11">
    <property type="entry name" value="ALPHA-DIOXYGENASE 1"/>
    <property type="match status" value="1"/>
</dbReference>
<dbReference type="EMBL" id="VBAP01000009">
    <property type="protein sequence ID" value="TMI76923.1"/>
    <property type="molecule type" value="Genomic_DNA"/>
</dbReference>
<name>A0A537J068_9BACT</name>
<dbReference type="PROSITE" id="PS50292">
    <property type="entry name" value="PEROXIDASE_3"/>
    <property type="match status" value="1"/>
</dbReference>
<dbReference type="Pfam" id="PF03098">
    <property type="entry name" value="An_peroxidase"/>
    <property type="match status" value="1"/>
</dbReference>
<dbReference type="GO" id="GO:0020037">
    <property type="term" value="F:heme binding"/>
    <property type="evidence" value="ECO:0007669"/>
    <property type="project" value="InterPro"/>
</dbReference>
<dbReference type="GO" id="GO:0006952">
    <property type="term" value="P:defense response"/>
    <property type="evidence" value="ECO:0007669"/>
    <property type="project" value="UniProtKB-KW"/>
</dbReference>
<evidence type="ECO:0000256" key="3">
    <source>
        <dbReference type="ARBA" id="ARBA00022964"/>
    </source>
</evidence>
<keyword evidence="6" id="KW-0812">Transmembrane</keyword>
<evidence type="ECO:0008006" key="9">
    <source>
        <dbReference type="Google" id="ProtNLM"/>
    </source>
</evidence>
<evidence type="ECO:0000256" key="6">
    <source>
        <dbReference type="SAM" id="Phobius"/>
    </source>
</evidence>
<comment type="caution">
    <text evidence="7">The sequence shown here is derived from an EMBL/GenBank/DDBJ whole genome shotgun (WGS) entry which is preliminary data.</text>
</comment>
<dbReference type="InterPro" id="IPR037120">
    <property type="entry name" value="Haem_peroxidase_sf_animal"/>
</dbReference>
<feature type="transmembrane region" description="Helical" evidence="6">
    <location>
        <begin position="117"/>
        <end position="137"/>
    </location>
</feature>
<evidence type="ECO:0000313" key="8">
    <source>
        <dbReference type="Proteomes" id="UP000318834"/>
    </source>
</evidence>
<keyword evidence="5" id="KW-0408">Iron</keyword>
<keyword evidence="3" id="KW-0223">Dioxygenase</keyword>
<evidence type="ECO:0000256" key="1">
    <source>
        <dbReference type="ARBA" id="ARBA00022723"/>
    </source>
</evidence>
<keyword evidence="6" id="KW-1133">Transmembrane helix</keyword>
<dbReference type="Gene3D" id="1.10.640.10">
    <property type="entry name" value="Haem peroxidase domain superfamily, animal type"/>
    <property type="match status" value="1"/>
</dbReference>
<feature type="transmembrane region" description="Helical" evidence="6">
    <location>
        <begin position="85"/>
        <end position="105"/>
    </location>
</feature>
<feature type="transmembrane region" description="Helical" evidence="6">
    <location>
        <begin position="52"/>
        <end position="73"/>
    </location>
</feature>
<feature type="transmembrane region" description="Helical" evidence="6">
    <location>
        <begin position="12"/>
        <end position="32"/>
    </location>
</feature>
<keyword evidence="6" id="KW-0472">Membrane</keyword>
<dbReference type="SUPFAM" id="SSF48113">
    <property type="entry name" value="Heme-dependent peroxidases"/>
    <property type="match status" value="1"/>
</dbReference>
<evidence type="ECO:0000256" key="4">
    <source>
        <dbReference type="ARBA" id="ARBA00023002"/>
    </source>
</evidence>
<accession>A0A537J068</accession>